<gene>
    <name evidence="1" type="ORF">DFP72DRAFT_929550</name>
</gene>
<accession>A0A8H6HDG6</accession>
<sequence>MGFFCNIPTLAWWAEQQRSSVYALDWLGMVRSAWVPITIKAKRNNIPSRVHTAESFHQRANHGPRTYPLKFDGEPRFKVGLGLFLFLW</sequence>
<dbReference type="AlphaFoldDB" id="A0A8H6HDG6"/>
<proteinExistence type="predicted"/>
<protein>
    <submittedName>
        <fullName evidence="1">Uncharacterized protein</fullName>
    </submittedName>
</protein>
<keyword evidence="2" id="KW-1185">Reference proteome</keyword>
<name>A0A8H6HDG6_9AGAR</name>
<dbReference type="OrthoDB" id="7457040at2759"/>
<dbReference type="Proteomes" id="UP000521943">
    <property type="component" value="Unassembled WGS sequence"/>
</dbReference>
<organism evidence="1 2">
    <name type="scientific">Ephemerocybe angulata</name>
    <dbReference type="NCBI Taxonomy" id="980116"/>
    <lineage>
        <taxon>Eukaryota</taxon>
        <taxon>Fungi</taxon>
        <taxon>Dikarya</taxon>
        <taxon>Basidiomycota</taxon>
        <taxon>Agaricomycotina</taxon>
        <taxon>Agaricomycetes</taxon>
        <taxon>Agaricomycetidae</taxon>
        <taxon>Agaricales</taxon>
        <taxon>Agaricineae</taxon>
        <taxon>Psathyrellaceae</taxon>
        <taxon>Ephemerocybe</taxon>
    </lineage>
</organism>
<evidence type="ECO:0000313" key="1">
    <source>
        <dbReference type="EMBL" id="KAF6744251.1"/>
    </source>
</evidence>
<evidence type="ECO:0000313" key="2">
    <source>
        <dbReference type="Proteomes" id="UP000521943"/>
    </source>
</evidence>
<dbReference type="EMBL" id="JACGCI010000124">
    <property type="protein sequence ID" value="KAF6744251.1"/>
    <property type="molecule type" value="Genomic_DNA"/>
</dbReference>
<reference evidence="1 2" key="1">
    <citation type="submission" date="2020-07" db="EMBL/GenBank/DDBJ databases">
        <title>Comparative genomics of pyrophilous fungi reveals a link between fire events and developmental genes.</title>
        <authorList>
            <consortium name="DOE Joint Genome Institute"/>
            <person name="Steindorff A.S."/>
            <person name="Carver A."/>
            <person name="Calhoun S."/>
            <person name="Stillman K."/>
            <person name="Liu H."/>
            <person name="Lipzen A."/>
            <person name="Pangilinan J."/>
            <person name="Labutti K."/>
            <person name="Bruns T.D."/>
            <person name="Grigoriev I.V."/>
        </authorList>
    </citation>
    <scope>NUCLEOTIDE SEQUENCE [LARGE SCALE GENOMIC DNA]</scope>
    <source>
        <strain evidence="1 2">CBS 144469</strain>
    </source>
</reference>
<comment type="caution">
    <text evidence="1">The sequence shown here is derived from an EMBL/GenBank/DDBJ whole genome shotgun (WGS) entry which is preliminary data.</text>
</comment>